<dbReference type="GO" id="GO:0003700">
    <property type="term" value="F:DNA-binding transcription factor activity"/>
    <property type="evidence" value="ECO:0007669"/>
    <property type="project" value="TreeGrafter"/>
</dbReference>
<dbReference type="PANTHER" id="PTHR24404">
    <property type="entry name" value="ZINC FINGER PROTEIN"/>
    <property type="match status" value="1"/>
</dbReference>
<dbReference type="GO" id="GO:0006357">
    <property type="term" value="P:regulation of transcription by RNA polymerase II"/>
    <property type="evidence" value="ECO:0007669"/>
    <property type="project" value="TreeGrafter"/>
</dbReference>
<dbReference type="SMART" id="SM00355">
    <property type="entry name" value="ZnF_C2H2"/>
    <property type="match status" value="15"/>
</dbReference>
<feature type="compositionally biased region" description="Acidic residues" evidence="9">
    <location>
        <begin position="341"/>
        <end position="351"/>
    </location>
</feature>
<feature type="domain" description="C2H2-type" evidence="10">
    <location>
        <begin position="1301"/>
        <end position="1328"/>
    </location>
</feature>
<feature type="compositionally biased region" description="Basic residues" evidence="9">
    <location>
        <begin position="734"/>
        <end position="750"/>
    </location>
</feature>
<dbReference type="GO" id="GO:0005634">
    <property type="term" value="C:nucleus"/>
    <property type="evidence" value="ECO:0007669"/>
    <property type="project" value="UniProtKB-SubCell"/>
</dbReference>
<feature type="domain" description="C2H2-type" evidence="10">
    <location>
        <begin position="88"/>
        <end position="115"/>
    </location>
</feature>
<dbReference type="InterPro" id="IPR036236">
    <property type="entry name" value="Znf_C2H2_sf"/>
</dbReference>
<dbReference type="PROSITE" id="PS50157">
    <property type="entry name" value="ZINC_FINGER_C2H2_2"/>
    <property type="match status" value="8"/>
</dbReference>
<feature type="domain" description="C2H2-type" evidence="10">
    <location>
        <begin position="1329"/>
        <end position="1356"/>
    </location>
</feature>
<evidence type="ECO:0000256" key="2">
    <source>
        <dbReference type="ARBA" id="ARBA00022723"/>
    </source>
</evidence>
<keyword evidence="4 8" id="KW-0863">Zinc-finger</keyword>
<dbReference type="PANTHER" id="PTHR24404:SF114">
    <property type="entry name" value="KLUMPFUSS, ISOFORM B-RELATED"/>
    <property type="match status" value="1"/>
</dbReference>
<dbReference type="SUPFAM" id="SSF57667">
    <property type="entry name" value="beta-beta-alpha zinc fingers"/>
    <property type="match status" value="4"/>
</dbReference>
<keyword evidence="7" id="KW-0539">Nucleus</keyword>
<accession>A0A2T7PTC0</accession>
<feature type="compositionally biased region" description="Basic and acidic residues" evidence="9">
    <location>
        <begin position="616"/>
        <end position="626"/>
    </location>
</feature>
<keyword evidence="3" id="KW-0677">Repeat</keyword>
<feature type="domain" description="C2H2-type" evidence="10">
    <location>
        <begin position="1851"/>
        <end position="1879"/>
    </location>
</feature>
<proteinExistence type="predicted"/>
<dbReference type="GO" id="GO:0000978">
    <property type="term" value="F:RNA polymerase II cis-regulatory region sequence-specific DNA binding"/>
    <property type="evidence" value="ECO:0007669"/>
    <property type="project" value="TreeGrafter"/>
</dbReference>
<feature type="region of interest" description="Disordered" evidence="9">
    <location>
        <begin position="957"/>
        <end position="981"/>
    </location>
</feature>
<dbReference type="EMBL" id="PZQS01000002">
    <property type="protein sequence ID" value="PVD36659.1"/>
    <property type="molecule type" value="Genomic_DNA"/>
</dbReference>
<comment type="subcellular location">
    <subcellularLocation>
        <location evidence="1">Nucleus</location>
    </subcellularLocation>
</comment>
<feature type="region of interest" description="Disordered" evidence="9">
    <location>
        <begin position="1117"/>
        <end position="1141"/>
    </location>
</feature>
<keyword evidence="6" id="KW-0238">DNA-binding</keyword>
<evidence type="ECO:0000313" key="12">
    <source>
        <dbReference type="Proteomes" id="UP000245119"/>
    </source>
</evidence>
<gene>
    <name evidence="11" type="ORF">C0Q70_03645</name>
</gene>
<evidence type="ECO:0000256" key="4">
    <source>
        <dbReference type="ARBA" id="ARBA00022771"/>
    </source>
</evidence>
<dbReference type="PROSITE" id="PS00028">
    <property type="entry name" value="ZINC_FINGER_C2H2_1"/>
    <property type="match status" value="7"/>
</dbReference>
<dbReference type="Proteomes" id="UP000245119">
    <property type="component" value="Linkage Group LG2"/>
</dbReference>
<dbReference type="InterPro" id="IPR050589">
    <property type="entry name" value="Ikaros_C2H2-ZF"/>
</dbReference>
<evidence type="ECO:0000256" key="3">
    <source>
        <dbReference type="ARBA" id="ARBA00022737"/>
    </source>
</evidence>
<evidence type="ECO:0000256" key="5">
    <source>
        <dbReference type="ARBA" id="ARBA00022833"/>
    </source>
</evidence>
<dbReference type="Gene3D" id="3.30.160.60">
    <property type="entry name" value="Classic Zinc Finger"/>
    <property type="match status" value="6"/>
</dbReference>
<feature type="compositionally biased region" description="Polar residues" evidence="9">
    <location>
        <begin position="815"/>
        <end position="825"/>
    </location>
</feature>
<evidence type="ECO:0000313" key="11">
    <source>
        <dbReference type="EMBL" id="PVD36659.1"/>
    </source>
</evidence>
<evidence type="ECO:0000256" key="6">
    <source>
        <dbReference type="ARBA" id="ARBA00023125"/>
    </source>
</evidence>
<reference evidence="11 12" key="1">
    <citation type="submission" date="2018-04" db="EMBL/GenBank/DDBJ databases">
        <title>The genome of golden apple snail Pomacea canaliculata provides insight into stress tolerance and invasive adaptation.</title>
        <authorList>
            <person name="Liu C."/>
            <person name="Liu B."/>
            <person name="Ren Y."/>
            <person name="Zhang Y."/>
            <person name="Wang H."/>
            <person name="Li S."/>
            <person name="Jiang F."/>
            <person name="Yin L."/>
            <person name="Zhang G."/>
            <person name="Qian W."/>
            <person name="Fan W."/>
        </authorList>
    </citation>
    <scope>NUCLEOTIDE SEQUENCE [LARGE SCALE GENOMIC DNA]</scope>
    <source>
        <strain evidence="11">SZHN2017</strain>
        <tissue evidence="11">Muscle</tissue>
    </source>
</reference>
<feature type="region of interest" description="Disordered" evidence="9">
    <location>
        <begin position="804"/>
        <end position="859"/>
    </location>
</feature>
<evidence type="ECO:0000256" key="9">
    <source>
        <dbReference type="SAM" id="MobiDB-lite"/>
    </source>
</evidence>
<dbReference type="InterPro" id="IPR013087">
    <property type="entry name" value="Znf_C2H2_type"/>
</dbReference>
<name>A0A2T7PTC0_POMCA</name>
<feature type="domain" description="C2H2-type" evidence="10">
    <location>
        <begin position="1389"/>
        <end position="1417"/>
    </location>
</feature>
<organism evidence="11 12">
    <name type="scientific">Pomacea canaliculata</name>
    <name type="common">Golden apple snail</name>
    <dbReference type="NCBI Taxonomy" id="400727"/>
    <lineage>
        <taxon>Eukaryota</taxon>
        <taxon>Metazoa</taxon>
        <taxon>Spiralia</taxon>
        <taxon>Lophotrochozoa</taxon>
        <taxon>Mollusca</taxon>
        <taxon>Gastropoda</taxon>
        <taxon>Caenogastropoda</taxon>
        <taxon>Architaenioglossa</taxon>
        <taxon>Ampullarioidea</taxon>
        <taxon>Ampullariidae</taxon>
        <taxon>Pomacea</taxon>
    </lineage>
</organism>
<feature type="domain" description="C2H2-type" evidence="10">
    <location>
        <begin position="1418"/>
        <end position="1445"/>
    </location>
</feature>
<feature type="compositionally biased region" description="Basic and acidic residues" evidence="9">
    <location>
        <begin position="1125"/>
        <end position="1136"/>
    </location>
</feature>
<dbReference type="OrthoDB" id="6159302at2759"/>
<evidence type="ECO:0000259" key="10">
    <source>
        <dbReference type="PROSITE" id="PS50157"/>
    </source>
</evidence>
<protein>
    <recommendedName>
        <fullName evidence="10">C2H2-type domain-containing protein</fullName>
    </recommendedName>
</protein>
<feature type="compositionally biased region" description="Low complexity" evidence="9">
    <location>
        <begin position="962"/>
        <end position="978"/>
    </location>
</feature>
<feature type="region of interest" description="Disordered" evidence="9">
    <location>
        <begin position="322"/>
        <end position="353"/>
    </location>
</feature>
<feature type="region of interest" description="Disordered" evidence="9">
    <location>
        <begin position="721"/>
        <end position="752"/>
    </location>
</feature>
<dbReference type="GO" id="GO:0008270">
    <property type="term" value="F:zinc ion binding"/>
    <property type="evidence" value="ECO:0007669"/>
    <property type="project" value="UniProtKB-KW"/>
</dbReference>
<feature type="domain" description="C2H2-type" evidence="10">
    <location>
        <begin position="1273"/>
        <end position="1301"/>
    </location>
</feature>
<keyword evidence="5" id="KW-0862">Zinc</keyword>
<dbReference type="FunFam" id="3.30.160.60:FF:000145">
    <property type="entry name" value="Zinc finger protein 574"/>
    <property type="match status" value="1"/>
</dbReference>
<keyword evidence="12" id="KW-1185">Reference proteome</keyword>
<feature type="domain" description="C2H2-type" evidence="10">
    <location>
        <begin position="1361"/>
        <end position="1388"/>
    </location>
</feature>
<keyword evidence="2" id="KW-0479">Metal-binding</keyword>
<evidence type="ECO:0000256" key="7">
    <source>
        <dbReference type="ARBA" id="ARBA00023242"/>
    </source>
</evidence>
<evidence type="ECO:0000256" key="1">
    <source>
        <dbReference type="ARBA" id="ARBA00004123"/>
    </source>
</evidence>
<sequence length="1881" mass="206435">MQSCGELTSGTGSTVESSADVYANAAHAVMLDVAHDRSPGRSVEHHADSDVKTLSNHFSILDSSSASGWMMVKCFHKCRDPDPRGGHYHCPSCSTTLLKRNAFTQHLISHARKQGLDPKTVHAPDAKQPAVIHFEGHKILLCREKCSETLSAHYHCPLCRQTSMRLASLTSHLWRCKKRAIAVKKGDESEETTSMAELFSSEMVASVTHPRDLPQLKWHLSIVRNLSDLPLTRCLKPACCKGRYHCPLCTTSKLKPNYLCHMRQHFVSHWRTGVPYEDYTVLVCYLSCEVPHRAPRPRFHYHCPLCGDTRRRKEAFARHLVNCDPSQPQPMDAQVLGSRSEDEDDDDEEEELPNHAGTAGTLIQLASMQHVDQVKVQGAGAQGVGADQAKLQAAESLADMNRISVQSMGHSCISRPLKQLNEHGNSSCESARTDGPSELHQCSDLMIPSEQKGCCVLSEDGSGGALKAASQNIAKEMQSEQTPFGERLVSLQNSTIQLFLEKMIHRSCQNVSRERESPFLHTTKKQVDSHIETNIINHEEQKDLHHSPEIDADVSHEASGNAQCLREGHTPEVIIPLSPCIASNNGEHRAQEMLTAEPMESSSQKPGTALNLPSGDQKEAESEKEALTNMQVDDDDDIQVFKQVTTQVAQSTVSRLECLGELEASLQVIKKLCGVTWQQSGCTITMSSCLDSLCHAEEYLKQIVKGGLQAFLQTNSMSQTSTNIHPLPLGGKTSPRKRGRPRGSKNKHTLMRTDEYTPFYKQPKILTISSEKLESSLSRDTTATLSGMYASRTRGKRINFAQLHAGSLSPPPSPSQDEQFAATQRQEQEGKKRRGRPRKILIQAEGSNEMLPSEGKGADIDNMKQRRIVCGDQGLQLCSSEENAKFSSSCIPSGHLKGVQSNGSDNHQQETMSKFDAETTLFCTPSTASAEGCALEGGKFANALTSLLEVVKDNKADGCDSTEQTTTENEQETNQTENQIDHNGLSIQTLTEVENGGRSNSPCFQLLSATPNIKREQYKTRTKGNDFVFIPSIIFTYSKDDTIHDSLGGQNEMGDNIVSETEDITLEGSFPAEKTQGNKISAGCNNTLKKIASSEMCNAVNKDNLSSELKDIARNQNASCPRLTESSEKPQKRDAMETSGKVSPHHLPCPLCIIITSTYSQMCDHLAKQHPTSPPLTCEVCELVCVTPFALAFHVERKHGPQLCPVSSSSAHTCFCGKVCGSITSLKWHQSFVHKVDSHRRGPMRLTCGLCSYKASDSWDMRHHRELHRGRPNTCPVCHKKLSSEAAIKVHMAAIHSNSKFSCHICSKSFAHIRYLKSHVRRHGGEKRHECGICGWRFHETNTLRAHLDTHKPREQRTYSFTCPYCPAAYNNRANLRDHLNKHTGDKPHICRLCNKGFAFRSMLTTHHAFVHSSERPHSCQLCPKKFKTKMQLQQHMVIHTGTSNHTCQKCGRAMPTASRLRVHARRCKGNSVSKQIVFQAQSTAVNIVTPSQTVNIFQKATLGQGSRLSVIPGHDVHLVQAGIGQAQTLTLVPIHQLLPGTAGAGQKRVVLVSSKGQAAGPVVQTDGRETMSKSDHINNTYISVSDPTVQTMGSKLVDSVNSTENSINSLQQLPGPGQSHQGSSFVTINRAGLQSHQAISSRCDSSLNEGSAQEDFNAQVSGTSVLTRLQASAKGDDTVMPLVLSESPHVISANHTDVVGVPTEAQSNIAAEDRRASHLTLSNSETISVDNSVSSAADVHQVEMQALVLPSDLLNQEVFIIEGDGSQHLISLANIQFVSAEEGEHQQRTGFISHLDHTVSIADNSMPGVLPTPCAASSLSSLQDDSGHNTLTAEQLLTEDENEAGKMTLFMCSMCDQTFADQASAEQHVMVQHEVEVDNT</sequence>
<feature type="region of interest" description="Disordered" evidence="9">
    <location>
        <begin position="594"/>
        <end position="632"/>
    </location>
</feature>
<comment type="caution">
    <text evidence="11">The sequence shown here is derived from an EMBL/GenBank/DDBJ whole genome shotgun (WGS) entry which is preliminary data.</text>
</comment>
<evidence type="ECO:0000256" key="8">
    <source>
        <dbReference type="PROSITE-ProRule" id="PRU00042"/>
    </source>
</evidence>
<dbReference type="Pfam" id="PF00096">
    <property type="entry name" value="zf-C2H2"/>
    <property type="match status" value="2"/>
</dbReference>